<protein>
    <submittedName>
        <fullName evidence="1">Uncharacterized protein</fullName>
    </submittedName>
</protein>
<reference evidence="1" key="1">
    <citation type="submission" date="2022-04" db="EMBL/GenBank/DDBJ databases">
        <title>Genome of the entomopathogenic fungus Entomophthora muscae.</title>
        <authorList>
            <person name="Elya C."/>
            <person name="Lovett B.R."/>
            <person name="Lee E."/>
            <person name="Macias A.M."/>
            <person name="Hajek A.E."/>
            <person name="De Bivort B.L."/>
            <person name="Kasson M.T."/>
            <person name="De Fine Licht H.H."/>
            <person name="Stajich J.E."/>
        </authorList>
    </citation>
    <scope>NUCLEOTIDE SEQUENCE</scope>
    <source>
        <strain evidence="1">Berkeley</strain>
    </source>
</reference>
<keyword evidence="2" id="KW-1185">Reference proteome</keyword>
<proteinExistence type="predicted"/>
<name>A0ACC2RZ60_9FUNG</name>
<accession>A0ACC2RZ60</accession>
<comment type="caution">
    <text evidence="1">The sequence shown here is derived from an EMBL/GenBank/DDBJ whole genome shotgun (WGS) entry which is preliminary data.</text>
</comment>
<dbReference type="EMBL" id="QTSX02006403">
    <property type="protein sequence ID" value="KAJ9055315.1"/>
    <property type="molecule type" value="Genomic_DNA"/>
</dbReference>
<evidence type="ECO:0000313" key="1">
    <source>
        <dbReference type="EMBL" id="KAJ9055315.1"/>
    </source>
</evidence>
<evidence type="ECO:0000313" key="2">
    <source>
        <dbReference type="Proteomes" id="UP001165960"/>
    </source>
</evidence>
<organism evidence="1 2">
    <name type="scientific">Entomophthora muscae</name>
    <dbReference type="NCBI Taxonomy" id="34485"/>
    <lineage>
        <taxon>Eukaryota</taxon>
        <taxon>Fungi</taxon>
        <taxon>Fungi incertae sedis</taxon>
        <taxon>Zoopagomycota</taxon>
        <taxon>Entomophthoromycotina</taxon>
        <taxon>Entomophthoromycetes</taxon>
        <taxon>Entomophthorales</taxon>
        <taxon>Entomophthoraceae</taxon>
        <taxon>Entomophthora</taxon>
    </lineage>
</organism>
<gene>
    <name evidence="1" type="ORF">DSO57_1005138</name>
</gene>
<sequence>MPPLSPMSSYTSLLNPPTLIENLGYRFLIFDAPSNQSLPLYIQEFKKYNVTDVVRVCEPTYPTELLEKAGIKVHELAFSDGKAPPKNIVNAWLEIIQTAFHSEDGSDPKNTIGIHCVAGLGRAPVLVAIALIEQGMSSLDSVQFIRERRKGAINNKQIEYIETYRRQSRGRMHYKLTCSSSF</sequence>
<dbReference type="Proteomes" id="UP001165960">
    <property type="component" value="Unassembled WGS sequence"/>
</dbReference>